<evidence type="ECO:0000313" key="10">
    <source>
        <dbReference type="Proteomes" id="UP000636709"/>
    </source>
</evidence>
<dbReference type="EMBL" id="JACEFO010001620">
    <property type="protein sequence ID" value="KAF8729971.1"/>
    <property type="molecule type" value="Genomic_DNA"/>
</dbReference>
<keyword evidence="10" id="KW-1185">Reference proteome</keyword>
<dbReference type="GO" id="GO:0005524">
    <property type="term" value="F:ATP binding"/>
    <property type="evidence" value="ECO:0007669"/>
    <property type="project" value="UniProtKB-KW"/>
</dbReference>
<dbReference type="GO" id="GO:0005829">
    <property type="term" value="C:cytosol"/>
    <property type="evidence" value="ECO:0007669"/>
    <property type="project" value="TreeGrafter"/>
</dbReference>
<sequence>MAEKSPAADVEASLLAHLNSTGEVPDSRSFASSLGVSHLELEGVIKSLSAFRIVESTDIIDETWVLTDEAKGYAAKGSPEAQLVSAIPPEGATKGALKVRRNWGDAFDVGMKAAARNKWIGFEKGNKDLVLRKVENFKDELQEQLKRLENGEVIPDEVINDLKRRKLITKEFREMPTNNFVESRYGYDWKRDEAEKNLLRTHTTAVSTRMLYKLAQEKPFAPKRYYSIDRVFRNEAVDRTHLAEFHQIEGMSKLRFKPAYNPYTEPSMEIFRPEMLLPMGLPEGVNVIAWGLSLERPTMILYGIDNIRDLFGPKVDFNLIKSSTLCRLGL</sequence>
<dbReference type="InterPro" id="IPR040724">
    <property type="entry name" value="PheRS_DBD1"/>
</dbReference>
<keyword evidence="2" id="KW-0436">Ligase</keyword>
<dbReference type="Proteomes" id="UP000636709">
    <property type="component" value="Unassembled WGS sequence"/>
</dbReference>
<dbReference type="InterPro" id="IPR006195">
    <property type="entry name" value="aa-tRNA-synth_II"/>
</dbReference>
<accession>A0A835F6Q0</accession>
<evidence type="ECO:0000256" key="5">
    <source>
        <dbReference type="ARBA" id="ARBA00022917"/>
    </source>
</evidence>
<dbReference type="OrthoDB" id="238316at2759"/>
<name>A0A835F6Q0_9POAL</name>
<evidence type="ECO:0000256" key="1">
    <source>
        <dbReference type="ARBA" id="ARBA00012814"/>
    </source>
</evidence>
<proteinExistence type="predicted"/>
<protein>
    <recommendedName>
        <fullName evidence="1">phenylalanine--tRNA ligase</fullName>
        <ecNumber evidence="1">6.1.1.20</ecNumber>
    </recommendedName>
</protein>
<dbReference type="GO" id="GO:0004826">
    <property type="term" value="F:phenylalanine-tRNA ligase activity"/>
    <property type="evidence" value="ECO:0007669"/>
    <property type="project" value="UniProtKB-EC"/>
</dbReference>
<dbReference type="PANTHER" id="PTHR11538">
    <property type="entry name" value="PHENYLALANYL-TRNA SYNTHETASE"/>
    <property type="match status" value="1"/>
</dbReference>
<evidence type="ECO:0000313" key="9">
    <source>
        <dbReference type="EMBL" id="KAF8729971.1"/>
    </source>
</evidence>
<evidence type="ECO:0000256" key="4">
    <source>
        <dbReference type="ARBA" id="ARBA00022840"/>
    </source>
</evidence>
<keyword evidence="5" id="KW-0648">Protein biosynthesis</keyword>
<keyword evidence="7" id="KW-0175">Coiled coil</keyword>
<dbReference type="EC" id="6.1.1.20" evidence="1"/>
<dbReference type="AlphaFoldDB" id="A0A835F6Q0"/>
<keyword evidence="3" id="KW-0547">Nucleotide-binding</keyword>
<comment type="caution">
    <text evidence="9">The sequence shown here is derived from an EMBL/GenBank/DDBJ whole genome shotgun (WGS) entry which is preliminary data.</text>
</comment>
<dbReference type="Gene3D" id="3.30.1370.240">
    <property type="match status" value="1"/>
</dbReference>
<evidence type="ECO:0000256" key="6">
    <source>
        <dbReference type="ARBA" id="ARBA00023146"/>
    </source>
</evidence>
<dbReference type="GO" id="GO:0006432">
    <property type="term" value="P:phenylalanyl-tRNA aminoacylation"/>
    <property type="evidence" value="ECO:0007669"/>
    <property type="project" value="TreeGrafter"/>
</dbReference>
<organism evidence="9 10">
    <name type="scientific">Digitaria exilis</name>
    <dbReference type="NCBI Taxonomy" id="1010633"/>
    <lineage>
        <taxon>Eukaryota</taxon>
        <taxon>Viridiplantae</taxon>
        <taxon>Streptophyta</taxon>
        <taxon>Embryophyta</taxon>
        <taxon>Tracheophyta</taxon>
        <taxon>Spermatophyta</taxon>
        <taxon>Magnoliopsida</taxon>
        <taxon>Liliopsida</taxon>
        <taxon>Poales</taxon>
        <taxon>Poaceae</taxon>
        <taxon>PACMAD clade</taxon>
        <taxon>Panicoideae</taxon>
        <taxon>Panicodae</taxon>
        <taxon>Paniceae</taxon>
        <taxon>Anthephorinae</taxon>
        <taxon>Digitaria</taxon>
    </lineage>
</organism>
<evidence type="ECO:0000256" key="3">
    <source>
        <dbReference type="ARBA" id="ARBA00022741"/>
    </source>
</evidence>
<evidence type="ECO:0000259" key="8">
    <source>
        <dbReference type="PROSITE" id="PS50862"/>
    </source>
</evidence>
<feature type="coiled-coil region" evidence="7">
    <location>
        <begin position="127"/>
        <end position="154"/>
    </location>
</feature>
<gene>
    <name evidence="9" type="ORF">HU200_017295</name>
</gene>
<dbReference type="InterPro" id="IPR045864">
    <property type="entry name" value="aa-tRNA-synth_II/BPL/LPL"/>
</dbReference>
<dbReference type="PANTHER" id="PTHR11538:SF40">
    <property type="entry name" value="PHENYLALANINE--TRNA LIGASE ALPHA SUBUNIT"/>
    <property type="match status" value="1"/>
</dbReference>
<dbReference type="GO" id="GO:0000049">
    <property type="term" value="F:tRNA binding"/>
    <property type="evidence" value="ECO:0007669"/>
    <property type="project" value="InterPro"/>
</dbReference>
<dbReference type="Gene3D" id="3.30.930.10">
    <property type="entry name" value="Bira Bifunctional Protein, Domain 2"/>
    <property type="match status" value="2"/>
</dbReference>
<keyword evidence="4" id="KW-0067">ATP-binding</keyword>
<dbReference type="PROSITE" id="PS50862">
    <property type="entry name" value="AA_TRNA_LIGASE_II"/>
    <property type="match status" value="1"/>
</dbReference>
<dbReference type="InterPro" id="IPR002319">
    <property type="entry name" value="Phenylalanyl-tRNA_Synthase"/>
</dbReference>
<evidence type="ECO:0000256" key="2">
    <source>
        <dbReference type="ARBA" id="ARBA00022598"/>
    </source>
</evidence>
<dbReference type="GO" id="GO:0009328">
    <property type="term" value="C:phenylalanine-tRNA ligase complex"/>
    <property type="evidence" value="ECO:0007669"/>
    <property type="project" value="TreeGrafter"/>
</dbReference>
<dbReference type="Pfam" id="PF18552">
    <property type="entry name" value="PheRS_DBD1"/>
    <property type="match status" value="1"/>
</dbReference>
<keyword evidence="6" id="KW-0030">Aminoacyl-tRNA synthetase</keyword>
<evidence type="ECO:0000256" key="7">
    <source>
        <dbReference type="SAM" id="Coils"/>
    </source>
</evidence>
<reference evidence="9" key="1">
    <citation type="submission" date="2020-07" db="EMBL/GenBank/DDBJ databases">
        <title>Genome sequence and genetic diversity analysis of an under-domesticated orphan crop, white fonio (Digitaria exilis).</title>
        <authorList>
            <person name="Bennetzen J.L."/>
            <person name="Chen S."/>
            <person name="Ma X."/>
            <person name="Wang X."/>
            <person name="Yssel A.E.J."/>
            <person name="Chaluvadi S.R."/>
            <person name="Johnson M."/>
            <person name="Gangashetty P."/>
            <person name="Hamidou F."/>
            <person name="Sanogo M.D."/>
            <person name="Zwaenepoel A."/>
            <person name="Wallace J."/>
            <person name="Van De Peer Y."/>
            <person name="Van Deynze A."/>
        </authorList>
    </citation>
    <scope>NUCLEOTIDE SEQUENCE</scope>
    <source>
        <tissue evidence="9">Leaves</tissue>
    </source>
</reference>
<dbReference type="SUPFAM" id="SSF55681">
    <property type="entry name" value="Class II aaRS and biotin synthetases"/>
    <property type="match status" value="1"/>
</dbReference>
<dbReference type="Pfam" id="PF01409">
    <property type="entry name" value="tRNA-synt_2d"/>
    <property type="match status" value="2"/>
</dbReference>
<feature type="domain" description="Aminoacyl-transfer RNA synthetases class-II family profile" evidence="8">
    <location>
        <begin position="199"/>
        <end position="249"/>
    </location>
</feature>